<dbReference type="GO" id="GO:0009249">
    <property type="term" value="P:protein lipoylation"/>
    <property type="evidence" value="ECO:0007669"/>
    <property type="project" value="TreeGrafter"/>
</dbReference>
<dbReference type="PANTHER" id="PTHR11715">
    <property type="entry name" value="GLYCINE CLEAVAGE SYSTEM H PROTEIN"/>
    <property type="match status" value="1"/>
</dbReference>
<dbReference type="PROSITE" id="PS50968">
    <property type="entry name" value="BIOTINYL_LIPOYL"/>
    <property type="match status" value="1"/>
</dbReference>
<dbReference type="PANTHER" id="PTHR11715:SF3">
    <property type="entry name" value="GLYCINE CLEAVAGE SYSTEM H PROTEIN-RELATED"/>
    <property type="match status" value="1"/>
</dbReference>
<feature type="domain" description="Lipoyl-binding" evidence="1">
    <location>
        <begin position="31"/>
        <end position="112"/>
    </location>
</feature>
<dbReference type="GO" id="GO:0019464">
    <property type="term" value="P:glycine decarboxylation via glycine cleavage system"/>
    <property type="evidence" value="ECO:0007669"/>
    <property type="project" value="InterPro"/>
</dbReference>
<dbReference type="GO" id="GO:0005737">
    <property type="term" value="C:cytoplasm"/>
    <property type="evidence" value="ECO:0007669"/>
    <property type="project" value="TreeGrafter"/>
</dbReference>
<dbReference type="GO" id="GO:0005960">
    <property type="term" value="C:glycine cleavage complex"/>
    <property type="evidence" value="ECO:0007669"/>
    <property type="project" value="InterPro"/>
</dbReference>
<proteinExistence type="predicted"/>
<accession>A0A9Y1BMZ1</accession>
<dbReference type="Gene3D" id="2.40.50.100">
    <property type="match status" value="1"/>
</dbReference>
<dbReference type="InterPro" id="IPR000089">
    <property type="entry name" value="Biotin_lipoyl"/>
</dbReference>
<protein>
    <submittedName>
        <fullName evidence="2">Glycine cleavage system protein H</fullName>
    </submittedName>
</protein>
<dbReference type="InterPro" id="IPR033753">
    <property type="entry name" value="GCV_H/Fam206"/>
</dbReference>
<evidence type="ECO:0000259" key="1">
    <source>
        <dbReference type="PROSITE" id="PS50968"/>
    </source>
</evidence>
<dbReference type="InterPro" id="IPR011053">
    <property type="entry name" value="Single_hybrid_motif"/>
</dbReference>
<sequence>MKIKEYFFPEDLLYDISKPGHIWIRKIEENKIEIGIDDYAAKRAGEIEFIRTMKVGKQITKGGTIGTYETGKWIGQIKSPVSGKIVEKNELLKKQPELVNKAPYSAWIVRIEGAKIEEELKENELIVEAGEKLKEHILFRISKE</sequence>
<dbReference type="InterPro" id="IPR002930">
    <property type="entry name" value="GCV_H"/>
</dbReference>
<organism evidence="2">
    <name type="scientific">Candidatus Heimdallarchaeum aukensis</name>
    <dbReference type="NCBI Taxonomy" id="2876573"/>
    <lineage>
        <taxon>Archaea</taxon>
        <taxon>Promethearchaeati</taxon>
        <taxon>Candidatus Heimdallarchaeota</taxon>
        <taxon>Candidatus Heimdallarchaeia (ex Rinke et al. 2021) (nom. nud.)</taxon>
        <taxon>Candidatus Heimdallarchaeales</taxon>
        <taxon>Candidatus Heimdallarchaeaceae</taxon>
        <taxon>Candidatus Heimdallarchaeum</taxon>
    </lineage>
</organism>
<dbReference type="SUPFAM" id="SSF51230">
    <property type="entry name" value="Single hybrid motif"/>
    <property type="match status" value="1"/>
</dbReference>
<dbReference type="Proteomes" id="UP001201020">
    <property type="component" value="Chromosome"/>
</dbReference>
<dbReference type="EMBL" id="CP084166">
    <property type="protein sequence ID" value="UJG41777.1"/>
    <property type="molecule type" value="Genomic_DNA"/>
</dbReference>
<dbReference type="CDD" id="cd06848">
    <property type="entry name" value="GCS_H"/>
    <property type="match status" value="1"/>
</dbReference>
<evidence type="ECO:0000313" key="2">
    <source>
        <dbReference type="EMBL" id="UJG41777.1"/>
    </source>
</evidence>
<name>A0A9Y1BMZ1_9ARCH</name>
<dbReference type="Pfam" id="PF01597">
    <property type="entry name" value="GCV_H"/>
    <property type="match status" value="1"/>
</dbReference>
<dbReference type="AlphaFoldDB" id="A0A9Y1BMZ1"/>
<gene>
    <name evidence="2" type="ORF">K9W45_04760</name>
</gene>
<reference evidence="2" key="1">
    <citation type="journal article" date="2022" name="Nat. Microbiol.">
        <title>Unique mobile elements and scalable gene flow at the prokaryote-eukaryote boundary revealed by circularized Asgard archaea genomes.</title>
        <authorList>
            <person name="Wu F."/>
            <person name="Speth D.R."/>
            <person name="Philosof A."/>
            <person name="Cremiere A."/>
            <person name="Narayanan A."/>
            <person name="Barco R.A."/>
            <person name="Connon S.A."/>
            <person name="Amend J.P."/>
            <person name="Antoshechkin I.A."/>
            <person name="Orphan V.J."/>
        </authorList>
    </citation>
    <scope>NUCLEOTIDE SEQUENCE</scope>
    <source>
        <strain evidence="2">PM71</strain>
    </source>
</reference>